<dbReference type="Proteomes" id="UP001180503">
    <property type="component" value="Unassembled WGS sequence"/>
</dbReference>
<dbReference type="RefSeq" id="WP_311709319.1">
    <property type="nucleotide sequence ID" value="NZ_JAVRFB010000002.1"/>
</dbReference>
<proteinExistence type="predicted"/>
<evidence type="ECO:0000313" key="3">
    <source>
        <dbReference type="Proteomes" id="UP001180503"/>
    </source>
</evidence>
<feature type="region of interest" description="Disordered" evidence="1">
    <location>
        <begin position="108"/>
        <end position="161"/>
    </location>
</feature>
<dbReference type="EMBL" id="JAVRFB010000002">
    <property type="protein sequence ID" value="MDT0401163.1"/>
    <property type="molecule type" value="Genomic_DNA"/>
</dbReference>
<gene>
    <name evidence="2" type="ORF">RM528_04770</name>
</gene>
<evidence type="ECO:0000313" key="2">
    <source>
        <dbReference type="EMBL" id="MDT0401163.1"/>
    </source>
</evidence>
<protein>
    <submittedName>
        <fullName evidence="2">Uncharacterized protein</fullName>
    </submittedName>
</protein>
<comment type="caution">
    <text evidence="2">The sequence shown here is derived from an EMBL/GenBank/DDBJ whole genome shotgun (WGS) entry which is preliminary data.</text>
</comment>
<feature type="compositionally biased region" description="Low complexity" evidence="1">
    <location>
        <begin position="108"/>
        <end position="125"/>
    </location>
</feature>
<accession>A0ABU2QB32</accession>
<reference evidence="3" key="1">
    <citation type="submission" date="2023-07" db="EMBL/GenBank/DDBJ databases">
        <title>30 novel species of actinomycetes from the DSMZ collection.</title>
        <authorList>
            <person name="Nouioui I."/>
        </authorList>
    </citation>
    <scope>NUCLEOTIDE SEQUENCE [LARGE SCALE GENOMIC DNA]</scope>
    <source>
        <strain evidence="3">DSM 41635</strain>
    </source>
</reference>
<organism evidence="2 3">
    <name type="scientific">Streptomyces edwardsiae</name>
    <dbReference type="NCBI Taxonomy" id="3075527"/>
    <lineage>
        <taxon>Bacteria</taxon>
        <taxon>Bacillati</taxon>
        <taxon>Actinomycetota</taxon>
        <taxon>Actinomycetes</taxon>
        <taxon>Kitasatosporales</taxon>
        <taxon>Streptomycetaceae</taxon>
        <taxon>Streptomyces</taxon>
    </lineage>
</organism>
<sequence length="173" mass="17894">MSGEREQEARALLARDGAVVLVVAAARVLGSRLRELYPHRVRTSQDAGPVHLHADSFDLVVDVGGVPSRRRHPDEDHVLIQYVRPARSGGDSFALDAYGFVDGLASTDPPSWTSSPAPTSTCTASGRDCADFPPPHASPGTSSTPAPAAASSAAPTGPSPCTVIRTPTGCAPC</sequence>
<feature type="compositionally biased region" description="Low complexity" evidence="1">
    <location>
        <begin position="138"/>
        <end position="160"/>
    </location>
</feature>
<name>A0ABU2QB32_9ACTN</name>
<evidence type="ECO:0000256" key="1">
    <source>
        <dbReference type="SAM" id="MobiDB-lite"/>
    </source>
</evidence>